<proteinExistence type="predicted"/>
<dbReference type="EMBL" id="AJIL01000141">
    <property type="protein sequence ID" value="KNE93263.1"/>
    <property type="molecule type" value="Genomic_DNA"/>
</dbReference>
<evidence type="ECO:0000256" key="1">
    <source>
        <dbReference type="SAM" id="MobiDB-lite"/>
    </source>
</evidence>
<gene>
    <name evidence="2" type="ORF">PSTG_13374</name>
</gene>
<sequence>MEPKLLMPTSSCEQALEANKLMPTSLRSQPISRQQAQANKPAILTTWRGMYVQVPLDGVPPGKHFVLEAIGRDSAGRPPRAVRKGKPPLQRDHELAPFRLPKQ</sequence>
<organism evidence="2 3">
    <name type="scientific">Puccinia striiformis f. sp. tritici PST-78</name>
    <dbReference type="NCBI Taxonomy" id="1165861"/>
    <lineage>
        <taxon>Eukaryota</taxon>
        <taxon>Fungi</taxon>
        <taxon>Dikarya</taxon>
        <taxon>Basidiomycota</taxon>
        <taxon>Pucciniomycotina</taxon>
        <taxon>Pucciniomycetes</taxon>
        <taxon>Pucciniales</taxon>
        <taxon>Pucciniaceae</taxon>
        <taxon>Puccinia</taxon>
    </lineage>
</organism>
<comment type="caution">
    <text evidence="2">The sequence shown here is derived from an EMBL/GenBank/DDBJ whole genome shotgun (WGS) entry which is preliminary data.</text>
</comment>
<feature type="region of interest" description="Disordered" evidence="1">
    <location>
        <begin position="72"/>
        <end position="103"/>
    </location>
</feature>
<evidence type="ECO:0000313" key="3">
    <source>
        <dbReference type="Proteomes" id="UP000054564"/>
    </source>
</evidence>
<accession>A0A0L0V1V2</accession>
<protein>
    <submittedName>
        <fullName evidence="2">Uncharacterized protein</fullName>
    </submittedName>
</protein>
<evidence type="ECO:0000313" key="2">
    <source>
        <dbReference type="EMBL" id="KNE93263.1"/>
    </source>
</evidence>
<dbReference type="AlphaFoldDB" id="A0A0L0V1V2"/>
<keyword evidence="3" id="KW-1185">Reference proteome</keyword>
<name>A0A0L0V1V2_9BASI</name>
<dbReference type="Proteomes" id="UP000054564">
    <property type="component" value="Unassembled WGS sequence"/>
</dbReference>
<reference evidence="3" key="1">
    <citation type="submission" date="2014-03" db="EMBL/GenBank/DDBJ databases">
        <title>The Genome Sequence of Puccinia striiformis f. sp. tritici PST-78.</title>
        <authorList>
            <consortium name="The Broad Institute Genome Sequencing Platform"/>
            <person name="Cuomo C."/>
            <person name="Hulbert S."/>
            <person name="Chen X."/>
            <person name="Walker B."/>
            <person name="Young S.K."/>
            <person name="Zeng Q."/>
            <person name="Gargeya S."/>
            <person name="Fitzgerald M."/>
            <person name="Haas B."/>
            <person name="Abouelleil A."/>
            <person name="Alvarado L."/>
            <person name="Arachchi H.M."/>
            <person name="Berlin A.M."/>
            <person name="Chapman S.B."/>
            <person name="Goldberg J."/>
            <person name="Griggs A."/>
            <person name="Gujja S."/>
            <person name="Hansen M."/>
            <person name="Howarth C."/>
            <person name="Imamovic A."/>
            <person name="Larimer J."/>
            <person name="McCowan C."/>
            <person name="Montmayeur A."/>
            <person name="Murphy C."/>
            <person name="Neiman D."/>
            <person name="Pearson M."/>
            <person name="Priest M."/>
            <person name="Roberts A."/>
            <person name="Saif S."/>
            <person name="Shea T."/>
            <person name="Sisk P."/>
            <person name="Sykes S."/>
            <person name="Wortman J."/>
            <person name="Nusbaum C."/>
            <person name="Birren B."/>
        </authorList>
    </citation>
    <scope>NUCLEOTIDE SEQUENCE [LARGE SCALE GENOMIC DNA]</scope>
    <source>
        <strain evidence="3">race PST-78</strain>
    </source>
</reference>